<dbReference type="OMA" id="INHRRGE"/>
<dbReference type="GeneID" id="20191050"/>
<dbReference type="RefSeq" id="XP_008902548.1">
    <property type="nucleotide sequence ID" value="XM_008904300.1"/>
</dbReference>
<feature type="region of interest" description="Disordered" evidence="1">
    <location>
        <begin position="77"/>
        <end position="117"/>
    </location>
</feature>
<evidence type="ECO:0000313" key="2">
    <source>
        <dbReference type="EMBL" id="ETN12120.1"/>
    </source>
</evidence>
<sequence length="142" mass="15406">MPMCTGRRMPGHAGESTAVSELLHQKGQQHCRDSGPVDDGQCMRSQLHVSHYELQVAAQPRSASEITIQCFSWCRADPKNQRPSSPTALRKRHRGPSCNASAFPAADADAAPKKQKSVINHRRGEAQVAPPGGCARVNVSNR</sequence>
<protein>
    <submittedName>
        <fullName evidence="2">Uncharacterized protein</fullName>
    </submittedName>
</protein>
<accession>W2QIN3</accession>
<feature type="region of interest" description="Disordered" evidence="1">
    <location>
        <begin position="123"/>
        <end position="142"/>
    </location>
</feature>
<evidence type="ECO:0000256" key="1">
    <source>
        <dbReference type="SAM" id="MobiDB-lite"/>
    </source>
</evidence>
<feature type="compositionally biased region" description="Low complexity" evidence="1">
    <location>
        <begin position="100"/>
        <end position="109"/>
    </location>
</feature>
<organism evidence="2 3">
    <name type="scientific">Phytophthora nicotianae (strain INRA-310)</name>
    <name type="common">Phytophthora parasitica</name>
    <dbReference type="NCBI Taxonomy" id="761204"/>
    <lineage>
        <taxon>Eukaryota</taxon>
        <taxon>Sar</taxon>
        <taxon>Stramenopiles</taxon>
        <taxon>Oomycota</taxon>
        <taxon>Peronosporomycetes</taxon>
        <taxon>Peronosporales</taxon>
        <taxon>Peronosporaceae</taxon>
        <taxon>Phytophthora</taxon>
    </lineage>
</organism>
<dbReference type="AlphaFoldDB" id="W2QIN3"/>
<proteinExistence type="predicted"/>
<feature type="region of interest" description="Disordered" evidence="1">
    <location>
        <begin position="23"/>
        <end position="42"/>
    </location>
</feature>
<name>W2QIN3_PHYN3</name>
<evidence type="ECO:0000313" key="3">
    <source>
        <dbReference type="Proteomes" id="UP000018817"/>
    </source>
</evidence>
<gene>
    <name evidence="2" type="ORF">PPTG_22451</name>
</gene>
<reference evidence="3" key="1">
    <citation type="submission" date="2011-12" db="EMBL/GenBank/DDBJ databases">
        <authorList>
            <consortium name="The Broad Institute Genome Sequencing Platform"/>
            <person name="Russ C."/>
            <person name="Tyler B."/>
            <person name="Panabieres F."/>
            <person name="Shan W."/>
            <person name="Tripathy S."/>
            <person name="Grunwald N."/>
            <person name="Machado M."/>
            <person name="Young S.K."/>
            <person name="Zeng Q."/>
            <person name="Gargeya S."/>
            <person name="Fitzgerald M."/>
            <person name="Haas B."/>
            <person name="Abouelleil A."/>
            <person name="Alvarado L."/>
            <person name="Arachchi H.M."/>
            <person name="Berlin A."/>
            <person name="Chapman S.B."/>
            <person name="Gearin G."/>
            <person name="Goldberg J."/>
            <person name="Griggs A."/>
            <person name="Gujja S."/>
            <person name="Hansen M."/>
            <person name="Heiman D."/>
            <person name="Howarth C."/>
            <person name="Larimer J."/>
            <person name="Lui A."/>
            <person name="MacDonald P.J.P."/>
            <person name="McCowen C."/>
            <person name="Montmayeur A."/>
            <person name="Murphy C."/>
            <person name="Neiman D."/>
            <person name="Pearson M."/>
            <person name="Priest M."/>
            <person name="Roberts A."/>
            <person name="Saif S."/>
            <person name="Shea T."/>
            <person name="Sisk P."/>
            <person name="Stolte C."/>
            <person name="Sykes S."/>
            <person name="Wortman J."/>
            <person name="Nusbaum C."/>
            <person name="Birren B."/>
        </authorList>
    </citation>
    <scope>NUCLEOTIDE SEQUENCE [LARGE SCALE GENOMIC DNA]</scope>
    <source>
        <strain evidence="3">INRA-310</strain>
    </source>
</reference>
<dbReference type="Proteomes" id="UP000018817">
    <property type="component" value="Unassembled WGS sequence"/>
</dbReference>
<dbReference type="EMBL" id="KI669577">
    <property type="protein sequence ID" value="ETN12120.1"/>
    <property type="molecule type" value="Genomic_DNA"/>
</dbReference>
<reference evidence="2 3" key="2">
    <citation type="submission" date="2013-11" db="EMBL/GenBank/DDBJ databases">
        <title>The Genome Sequence of Phytophthora parasitica INRA-310.</title>
        <authorList>
            <consortium name="The Broad Institute Genomics Platform"/>
            <person name="Russ C."/>
            <person name="Tyler B."/>
            <person name="Panabieres F."/>
            <person name="Shan W."/>
            <person name="Tripathy S."/>
            <person name="Grunwald N."/>
            <person name="Machado M."/>
            <person name="Johnson C.S."/>
            <person name="Arredondo F."/>
            <person name="Hong C."/>
            <person name="Coffey M."/>
            <person name="Young S.K."/>
            <person name="Zeng Q."/>
            <person name="Gargeya S."/>
            <person name="Fitzgerald M."/>
            <person name="Abouelleil A."/>
            <person name="Alvarado L."/>
            <person name="Chapman S.B."/>
            <person name="Gainer-Dewar J."/>
            <person name="Goldberg J."/>
            <person name="Griggs A."/>
            <person name="Gujja S."/>
            <person name="Hansen M."/>
            <person name="Howarth C."/>
            <person name="Imamovic A."/>
            <person name="Ireland A."/>
            <person name="Larimer J."/>
            <person name="McCowan C."/>
            <person name="Murphy C."/>
            <person name="Pearson M."/>
            <person name="Poon T.W."/>
            <person name="Priest M."/>
            <person name="Roberts A."/>
            <person name="Saif S."/>
            <person name="Shea T."/>
            <person name="Sykes S."/>
            <person name="Wortman J."/>
            <person name="Nusbaum C."/>
            <person name="Birren B."/>
        </authorList>
    </citation>
    <scope>NUCLEOTIDE SEQUENCE [LARGE SCALE GENOMIC DNA]</scope>
    <source>
        <strain evidence="2 3">INRA-310</strain>
    </source>
</reference>
<dbReference type="VEuPathDB" id="FungiDB:PPTG_22451"/>